<dbReference type="OrthoDB" id="1928787at2759"/>
<protein>
    <recommendedName>
        <fullName evidence="3">OVATE domain-containing protein</fullName>
    </recommendedName>
</protein>
<dbReference type="Proteomes" id="UP000737018">
    <property type="component" value="Unassembled WGS sequence"/>
</dbReference>
<proteinExistence type="predicted"/>
<evidence type="ECO:0008006" key="3">
    <source>
        <dbReference type="Google" id="ProtNLM"/>
    </source>
</evidence>
<gene>
    <name evidence="1" type="ORF">CMV_026564</name>
</gene>
<organism evidence="1 2">
    <name type="scientific">Castanea mollissima</name>
    <name type="common">Chinese chestnut</name>
    <dbReference type="NCBI Taxonomy" id="60419"/>
    <lineage>
        <taxon>Eukaryota</taxon>
        <taxon>Viridiplantae</taxon>
        <taxon>Streptophyta</taxon>
        <taxon>Embryophyta</taxon>
        <taxon>Tracheophyta</taxon>
        <taxon>Spermatophyta</taxon>
        <taxon>Magnoliopsida</taxon>
        <taxon>eudicotyledons</taxon>
        <taxon>Gunneridae</taxon>
        <taxon>Pentapetalae</taxon>
        <taxon>rosids</taxon>
        <taxon>fabids</taxon>
        <taxon>Fagales</taxon>
        <taxon>Fagaceae</taxon>
        <taxon>Castanea</taxon>
    </lineage>
</organism>
<accession>A0A8J4QJS7</accession>
<dbReference type="PANTHER" id="PTHR35461:SF1">
    <property type="entry name" value="LOW PROTEIN: ATP-DEPENDENT RNA HELICASE-LIKE PROTEIN"/>
    <property type="match status" value="1"/>
</dbReference>
<name>A0A8J4QJS7_9ROSI</name>
<reference evidence="1" key="1">
    <citation type="submission" date="2020-03" db="EMBL/GenBank/DDBJ databases">
        <title>Castanea mollissima Vanexum genome sequencing.</title>
        <authorList>
            <person name="Staton M."/>
        </authorList>
    </citation>
    <scope>NUCLEOTIDE SEQUENCE</scope>
    <source>
        <tissue evidence="1">Leaf</tissue>
    </source>
</reference>
<dbReference type="AlphaFoldDB" id="A0A8J4QJS7"/>
<dbReference type="EMBL" id="JRKL02007963">
    <property type="protein sequence ID" value="KAF3947281.1"/>
    <property type="molecule type" value="Genomic_DNA"/>
</dbReference>
<evidence type="ECO:0000313" key="2">
    <source>
        <dbReference type="Proteomes" id="UP000737018"/>
    </source>
</evidence>
<sequence>MLLRKTIYNTRILFQKTLENLKYIFFGGYQKLSKPVSFSPFSLRSGKRKDHQRDQFYTNFCDEWEANLCKAKESYDNSIMASIDPKKEEDACGGSFMKFAKQSPVDSIEEGVVKEKNKESPQIEKGEESCSKNMNGACQGLAQKMKDLEGMGVGDVEQVLDIEEALHYYSRLTSPVYLDIVDKFFTDMYTEFSVPQASASINNSKRLGSIRL</sequence>
<comment type="caution">
    <text evidence="1">The sequence shown here is derived from an EMBL/GenBank/DDBJ whole genome shotgun (WGS) entry which is preliminary data.</text>
</comment>
<keyword evidence="2" id="KW-1185">Reference proteome</keyword>
<dbReference type="PANTHER" id="PTHR35461">
    <property type="entry name" value="BNAANNG14610D PROTEIN"/>
    <property type="match status" value="1"/>
</dbReference>
<evidence type="ECO:0000313" key="1">
    <source>
        <dbReference type="EMBL" id="KAF3947281.1"/>
    </source>
</evidence>